<name>A0A1T5M6W3_9BACT</name>
<reference evidence="7 8" key="1">
    <citation type="submission" date="2017-02" db="EMBL/GenBank/DDBJ databases">
        <authorList>
            <person name="Peterson S.W."/>
        </authorList>
    </citation>
    <scope>NUCLEOTIDE SEQUENCE [LARGE SCALE GENOMIC DNA]</scope>
    <source>
        <strain evidence="7 8">DSM 25262</strain>
    </source>
</reference>
<dbReference type="InterPro" id="IPR008928">
    <property type="entry name" value="6-hairpin_glycosidase_sf"/>
</dbReference>
<keyword evidence="8" id="KW-1185">Reference proteome</keyword>
<comment type="cofactor">
    <cofactor evidence="1">
        <name>Ca(2+)</name>
        <dbReference type="ChEBI" id="CHEBI:29108"/>
    </cofactor>
</comment>
<dbReference type="RefSeq" id="WP_079689119.1">
    <property type="nucleotide sequence ID" value="NZ_FUZU01000003.1"/>
</dbReference>
<organism evidence="7 8">
    <name type="scientific">Ohtaekwangia koreensis</name>
    <dbReference type="NCBI Taxonomy" id="688867"/>
    <lineage>
        <taxon>Bacteria</taxon>
        <taxon>Pseudomonadati</taxon>
        <taxon>Bacteroidota</taxon>
        <taxon>Cytophagia</taxon>
        <taxon>Cytophagales</taxon>
        <taxon>Fulvivirgaceae</taxon>
        <taxon>Ohtaekwangia</taxon>
    </lineage>
</organism>
<dbReference type="InterPro" id="IPR012939">
    <property type="entry name" value="Glyco_hydro_92"/>
</dbReference>
<dbReference type="GO" id="GO:0006516">
    <property type="term" value="P:glycoprotein catabolic process"/>
    <property type="evidence" value="ECO:0007669"/>
    <property type="project" value="TreeGrafter"/>
</dbReference>
<keyword evidence="4" id="KW-0732">Signal</keyword>
<evidence type="ECO:0000313" key="8">
    <source>
        <dbReference type="Proteomes" id="UP000190961"/>
    </source>
</evidence>
<evidence type="ECO:0000256" key="2">
    <source>
        <dbReference type="ARBA" id="ARBA00011245"/>
    </source>
</evidence>
<dbReference type="SUPFAM" id="SSF48208">
    <property type="entry name" value="Six-hairpin glycosidases"/>
    <property type="match status" value="1"/>
</dbReference>
<evidence type="ECO:0000256" key="3">
    <source>
        <dbReference type="ARBA" id="ARBA00022837"/>
    </source>
</evidence>
<dbReference type="Proteomes" id="UP000190961">
    <property type="component" value="Unassembled WGS sequence"/>
</dbReference>
<dbReference type="PANTHER" id="PTHR12143:SF43">
    <property type="entry name" value="PUTATIVE-RELATED"/>
    <property type="match status" value="1"/>
</dbReference>
<dbReference type="Pfam" id="PF07971">
    <property type="entry name" value="Glyco_hydro_92"/>
    <property type="match status" value="1"/>
</dbReference>
<dbReference type="FunFam" id="3.30.2080.10:FF:000001">
    <property type="entry name" value="Alpha-1,2-mannosidase subfamily"/>
    <property type="match status" value="1"/>
</dbReference>
<evidence type="ECO:0000313" key="7">
    <source>
        <dbReference type="EMBL" id="SKC83966.1"/>
    </source>
</evidence>
<dbReference type="Gene3D" id="1.20.1610.10">
    <property type="entry name" value="alpha-1,2-mannosidases domains"/>
    <property type="match status" value="1"/>
</dbReference>
<gene>
    <name evidence="7" type="ORF">SAMN05660236_4611</name>
</gene>
<evidence type="ECO:0000259" key="5">
    <source>
        <dbReference type="Pfam" id="PF07971"/>
    </source>
</evidence>
<evidence type="ECO:0000256" key="4">
    <source>
        <dbReference type="SAM" id="SignalP"/>
    </source>
</evidence>
<dbReference type="NCBIfam" id="TIGR01180">
    <property type="entry name" value="aman2_put"/>
    <property type="match status" value="1"/>
</dbReference>
<dbReference type="InterPro" id="IPR050883">
    <property type="entry name" value="PNGase"/>
</dbReference>
<accession>A0A1T5M6W3</accession>
<evidence type="ECO:0000259" key="6">
    <source>
        <dbReference type="Pfam" id="PF17678"/>
    </source>
</evidence>
<dbReference type="GO" id="GO:0030246">
    <property type="term" value="F:carbohydrate binding"/>
    <property type="evidence" value="ECO:0007669"/>
    <property type="project" value="InterPro"/>
</dbReference>
<keyword evidence="3" id="KW-0106">Calcium</keyword>
<dbReference type="InterPro" id="IPR041371">
    <property type="entry name" value="GH92_N"/>
</dbReference>
<feature type="chain" id="PRO_5012301455" evidence="4">
    <location>
        <begin position="25"/>
        <end position="767"/>
    </location>
</feature>
<dbReference type="Gene3D" id="1.20.1050.60">
    <property type="entry name" value="alpha-1,2-mannosidase"/>
    <property type="match status" value="1"/>
</dbReference>
<dbReference type="PROSITE" id="PS51257">
    <property type="entry name" value="PROKAR_LIPOPROTEIN"/>
    <property type="match status" value="1"/>
</dbReference>
<dbReference type="Pfam" id="PF17678">
    <property type="entry name" value="Glyco_hydro_92N"/>
    <property type="match status" value="1"/>
</dbReference>
<dbReference type="GO" id="GO:0000224">
    <property type="term" value="F:peptide-N4-(N-acetyl-beta-glucosaminyl)asparagine amidase activity"/>
    <property type="evidence" value="ECO:0007669"/>
    <property type="project" value="TreeGrafter"/>
</dbReference>
<dbReference type="PANTHER" id="PTHR12143">
    <property type="entry name" value="PEPTIDE N-GLYCANASE PNGASE -RELATED"/>
    <property type="match status" value="1"/>
</dbReference>
<dbReference type="Gene3D" id="2.70.98.10">
    <property type="match status" value="1"/>
</dbReference>
<dbReference type="EMBL" id="FUZU01000003">
    <property type="protein sequence ID" value="SKC83966.1"/>
    <property type="molecule type" value="Genomic_DNA"/>
</dbReference>
<dbReference type="InterPro" id="IPR005887">
    <property type="entry name" value="GH92_a_mannosidase_put"/>
</dbReference>
<dbReference type="InterPro" id="IPR014718">
    <property type="entry name" value="GH-type_carb-bd"/>
</dbReference>
<feature type="domain" description="Glycosyl hydrolase family 92 N-terminal" evidence="6">
    <location>
        <begin position="36"/>
        <end position="284"/>
    </location>
</feature>
<sequence length="767" mass="85400">MLLKRPFLHRAVIFVTVLSGIVSACNHRETITAIAYVDPLVGTAASTTESAEKHSEAGSELKGQTFPAVGVPHGMTQWTPQTRASERKCIAPYYYRDSLFQGFRGSHWLSGSCTQDYGSVTIMPMTGALKVKAEERASLFHHANEKASPDYYSVYLDKYKITAEVSALSRASIMRFSSEDSDAIQFIVEPNSDEGEGYIEIDPAKKEIVGYNPAHRIYQGWGESAGFSGYFVAVFDTDFEHYGTWNGDSIQDKNIAATGAKSSVGAYVAVRPGIKEVHVKIGTSFTSIEGARKNLEAAITGWDFDAVRNESASTWNKALTKVEVKGSEESKKLFYTALYHAELLPRVFNDADGSYPEFGGSGKIMTATGYDYYDDFSMWDTYRAVHPLLTLLEPQSSGDMVKSLLTKADQGGWLPIFPCWNNYTAAMIGDHAIAMIGDALMKDIASDEMKRAYTIMRKNAFEVNTDTASYKDGKGRRALASYLQYGYIPLEDSVLESFHKREQVSRTLEYAYDDFVLSQVARKLGKNEDYKRLSQRAGNYKNVIDPAIGYARGRYADGKWIESFDSNAIRASYITEGSPFQYTWYVPQDIGGLIAVLGGKENFITKLDTFFDQRYYWHGNEPGHQTVYLYNHAGEPWKTQGRIHQIVEEEYSTGPGGLSGNEDGGQMSAWLAFNMIGIYPTCPGLPYYDLGTPFFEEVSIHTGTNTFTLKATNFKEGNKYIQSATLNGTPFNRTYLLHDEIVKGGTLILEMGSQPNKAWGSDPVYIP</sequence>
<feature type="domain" description="Glycosyl hydrolase family 92" evidence="5">
    <location>
        <begin position="290"/>
        <end position="753"/>
    </location>
</feature>
<dbReference type="STRING" id="688867.SAMN05660236_4611"/>
<dbReference type="Gene3D" id="3.30.2080.10">
    <property type="entry name" value="GH92 mannosidase domain"/>
    <property type="match status" value="1"/>
</dbReference>
<dbReference type="AlphaFoldDB" id="A0A1T5M6W3"/>
<protein>
    <submittedName>
        <fullName evidence="7">Alpha-1,2-mannosidase, putative</fullName>
    </submittedName>
</protein>
<dbReference type="GO" id="GO:0005829">
    <property type="term" value="C:cytosol"/>
    <property type="evidence" value="ECO:0007669"/>
    <property type="project" value="TreeGrafter"/>
</dbReference>
<comment type="subunit">
    <text evidence="2">Monomer.</text>
</comment>
<feature type="signal peptide" evidence="4">
    <location>
        <begin position="1"/>
        <end position="24"/>
    </location>
</feature>
<proteinExistence type="predicted"/>
<evidence type="ECO:0000256" key="1">
    <source>
        <dbReference type="ARBA" id="ARBA00001913"/>
    </source>
</evidence>
<dbReference type="GO" id="GO:0005975">
    <property type="term" value="P:carbohydrate metabolic process"/>
    <property type="evidence" value="ECO:0007669"/>
    <property type="project" value="InterPro"/>
</dbReference>